<dbReference type="Proteomes" id="UP001160499">
    <property type="component" value="Unassembled WGS sequence"/>
</dbReference>
<sequence>MRHAPHAYAIEGHPPHHVLERLETLLGQSRPGITVTLCLVLVTRTTTTCTSPTPTTSPRW</sequence>
<organism evidence="1 2">
    <name type="scientific">Streptomyces pseudovenezuelae</name>
    <dbReference type="NCBI Taxonomy" id="67350"/>
    <lineage>
        <taxon>Bacteria</taxon>
        <taxon>Bacillati</taxon>
        <taxon>Actinomycetota</taxon>
        <taxon>Actinomycetes</taxon>
        <taxon>Kitasatosporales</taxon>
        <taxon>Streptomycetaceae</taxon>
        <taxon>Streptomyces</taxon>
        <taxon>Streptomyces aurantiacus group</taxon>
    </lineage>
</organism>
<accession>A0ABT6LRQ9</accession>
<evidence type="ECO:0000313" key="1">
    <source>
        <dbReference type="EMBL" id="MDH6218937.1"/>
    </source>
</evidence>
<reference evidence="1 2" key="1">
    <citation type="submission" date="2023-04" db="EMBL/GenBank/DDBJ databases">
        <title>Forest soil microbial communities from Buena Vista Peninsula, Colon Province, Panama.</title>
        <authorList>
            <person name="Bouskill N."/>
        </authorList>
    </citation>
    <scope>NUCLEOTIDE SEQUENCE [LARGE SCALE GENOMIC DNA]</scope>
    <source>
        <strain evidence="1 2">GGS1</strain>
    </source>
</reference>
<dbReference type="RefSeq" id="WP_280879780.1">
    <property type="nucleotide sequence ID" value="NZ_JARXVH010000011.1"/>
</dbReference>
<proteinExistence type="predicted"/>
<evidence type="ECO:0000313" key="2">
    <source>
        <dbReference type="Proteomes" id="UP001160499"/>
    </source>
</evidence>
<dbReference type="EMBL" id="JARXVH010000011">
    <property type="protein sequence ID" value="MDH6218937.1"/>
    <property type="molecule type" value="Genomic_DNA"/>
</dbReference>
<name>A0ABT6LRQ9_9ACTN</name>
<gene>
    <name evidence="1" type="ORF">M2283_006271</name>
</gene>
<keyword evidence="2" id="KW-1185">Reference proteome</keyword>
<protein>
    <submittedName>
        <fullName evidence="1">Uncharacterized protein</fullName>
    </submittedName>
</protein>
<comment type="caution">
    <text evidence="1">The sequence shown here is derived from an EMBL/GenBank/DDBJ whole genome shotgun (WGS) entry which is preliminary data.</text>
</comment>